<gene>
    <name evidence="1" type="ORF">TMPK1_08570</name>
</gene>
<reference evidence="1" key="1">
    <citation type="submission" date="2021-02" db="EMBL/GenBank/DDBJ databases">
        <title>Genome sequence of Rhodospirillales sp. strain TMPK1 isolated from soil.</title>
        <authorList>
            <person name="Nakai R."/>
            <person name="Kusada H."/>
            <person name="Tamaki H."/>
        </authorList>
    </citation>
    <scope>NUCLEOTIDE SEQUENCE</scope>
    <source>
        <strain evidence="1">TMPK1</strain>
    </source>
</reference>
<organism evidence="1 2">
    <name type="scientific">Roseiterribacter gracilis</name>
    <dbReference type="NCBI Taxonomy" id="2812848"/>
    <lineage>
        <taxon>Bacteria</taxon>
        <taxon>Pseudomonadati</taxon>
        <taxon>Pseudomonadota</taxon>
        <taxon>Alphaproteobacteria</taxon>
        <taxon>Rhodospirillales</taxon>
        <taxon>Roseiterribacteraceae</taxon>
        <taxon>Roseiterribacter</taxon>
    </lineage>
</organism>
<comment type="caution">
    <text evidence="1">The sequence shown here is derived from an EMBL/GenBank/DDBJ whole genome shotgun (WGS) entry which is preliminary data.</text>
</comment>
<dbReference type="Pfam" id="PF02620">
    <property type="entry name" value="YceD"/>
    <property type="match status" value="1"/>
</dbReference>
<name>A0A8S8XBI5_9PROT</name>
<proteinExistence type="predicted"/>
<protein>
    <submittedName>
        <fullName evidence="1">Metal-binding protein</fullName>
    </submittedName>
</protein>
<keyword evidence="2" id="KW-1185">Reference proteome</keyword>
<evidence type="ECO:0000313" key="2">
    <source>
        <dbReference type="Proteomes" id="UP000681075"/>
    </source>
</evidence>
<dbReference type="EMBL" id="BOPV01000001">
    <property type="protein sequence ID" value="GIL38620.1"/>
    <property type="molecule type" value="Genomic_DNA"/>
</dbReference>
<sequence>MIAPDPAVEWSRPLPVRSVTGEGRTIELDASAEERAALAARFGLVAIDRLAAKLEVQRVDGDLIRVRGTVEADLVQTCVVSLEPFPATVRDEVEGLFGEGVAPADVPEAWVDPEADDLPEPIVDGVIDLGELAAQHLSLGLDPHPRKPDATLDRALIEDVPEGPFAALKGWKCKP</sequence>
<evidence type="ECO:0000313" key="1">
    <source>
        <dbReference type="EMBL" id="GIL38620.1"/>
    </source>
</evidence>
<dbReference type="AlphaFoldDB" id="A0A8S8XBI5"/>
<dbReference type="RefSeq" id="WP_420241668.1">
    <property type="nucleotide sequence ID" value="NZ_BOPV01000001.1"/>
</dbReference>
<dbReference type="InterPro" id="IPR003772">
    <property type="entry name" value="YceD"/>
</dbReference>
<dbReference type="Proteomes" id="UP000681075">
    <property type="component" value="Unassembled WGS sequence"/>
</dbReference>
<accession>A0A8S8XBI5</accession>